<feature type="domain" description="YNCE-like beta-propeller" evidence="3">
    <location>
        <begin position="12"/>
        <end position="307"/>
    </location>
</feature>
<name>A0A931I262_9HYPH</name>
<dbReference type="InterPro" id="IPR015943">
    <property type="entry name" value="WD40/YVTN_repeat-like_dom_sf"/>
</dbReference>
<dbReference type="Gene3D" id="2.130.10.10">
    <property type="entry name" value="YVTN repeat-like/Quinoprotein amine dehydrogenase"/>
    <property type="match status" value="2"/>
</dbReference>
<feature type="chain" id="PRO_5038125096" evidence="2">
    <location>
        <begin position="22"/>
        <end position="324"/>
    </location>
</feature>
<comment type="caution">
    <text evidence="4">The sequence shown here is derived from an EMBL/GenBank/DDBJ whole genome shotgun (WGS) entry which is preliminary data.</text>
</comment>
<keyword evidence="1 2" id="KW-0732">Signal</keyword>
<evidence type="ECO:0000259" key="3">
    <source>
        <dbReference type="Pfam" id="PF21783"/>
    </source>
</evidence>
<accession>A0A931I262</accession>
<sequence>MSAALPLASLLLAAWLGAARAEPQLVVLSQGGATLTATDPAGEGEPRMIALDPAPGGLAVAPDGQSVAVSHADLGRIALVDLESGAVTARIEVGGQPFGLAFAGPDRLLAADWDRDRVLEIDTVAGTVLRSVAVGAAPSAVVVDPAAGLAYSIDRESDQVSIIELAGFTVTGTVAVGRAPFAAALSTDRARLFVANVQSGDLSVVDLAGGREEARVAIGGMPYGVAVLASNSTVVVVDQEGGRIVEVDPGTLETGAAFKVGDYPEGIAALPDGRTVAVANWFSDSVSLVDISTGAVRAVEVAAGPRALAVVAARQAEAAAEATP</sequence>
<dbReference type="InterPro" id="IPR011048">
    <property type="entry name" value="Haem_d1_sf"/>
</dbReference>
<dbReference type="InterPro" id="IPR051200">
    <property type="entry name" value="Host-pathogen_enzymatic-act"/>
</dbReference>
<dbReference type="NCBIfam" id="TIGR02276">
    <property type="entry name" value="beta_rpt_yvtn"/>
    <property type="match status" value="1"/>
</dbReference>
<proteinExistence type="predicted"/>
<organism evidence="4 5">
    <name type="scientific">Methylobrevis albus</name>
    <dbReference type="NCBI Taxonomy" id="2793297"/>
    <lineage>
        <taxon>Bacteria</taxon>
        <taxon>Pseudomonadati</taxon>
        <taxon>Pseudomonadota</taxon>
        <taxon>Alphaproteobacteria</taxon>
        <taxon>Hyphomicrobiales</taxon>
        <taxon>Pleomorphomonadaceae</taxon>
        <taxon>Methylobrevis</taxon>
    </lineage>
</organism>
<feature type="signal peptide" evidence="2">
    <location>
        <begin position="1"/>
        <end position="21"/>
    </location>
</feature>
<evidence type="ECO:0000313" key="5">
    <source>
        <dbReference type="Proteomes" id="UP000631694"/>
    </source>
</evidence>
<evidence type="ECO:0000256" key="2">
    <source>
        <dbReference type="SAM" id="SignalP"/>
    </source>
</evidence>
<protein>
    <submittedName>
        <fullName evidence="4">YncE family protein</fullName>
    </submittedName>
</protein>
<dbReference type="PANTHER" id="PTHR47197">
    <property type="entry name" value="PROTEIN NIRF"/>
    <property type="match status" value="1"/>
</dbReference>
<gene>
    <name evidence="4" type="ORF">I5731_08645</name>
</gene>
<dbReference type="PANTHER" id="PTHR47197:SF3">
    <property type="entry name" value="DIHYDRO-HEME D1 DEHYDROGENASE"/>
    <property type="match status" value="1"/>
</dbReference>
<dbReference type="Pfam" id="PF21783">
    <property type="entry name" value="YNCE"/>
    <property type="match status" value="1"/>
</dbReference>
<dbReference type="SUPFAM" id="SSF51004">
    <property type="entry name" value="C-terminal (heme d1) domain of cytochrome cd1-nitrite reductase"/>
    <property type="match status" value="1"/>
</dbReference>
<keyword evidence="5" id="KW-1185">Reference proteome</keyword>
<dbReference type="EMBL" id="JADZLT010000049">
    <property type="protein sequence ID" value="MBH0237886.1"/>
    <property type="molecule type" value="Genomic_DNA"/>
</dbReference>
<dbReference type="AlphaFoldDB" id="A0A931I262"/>
<evidence type="ECO:0000256" key="1">
    <source>
        <dbReference type="ARBA" id="ARBA00022729"/>
    </source>
</evidence>
<dbReference type="InterPro" id="IPR011964">
    <property type="entry name" value="YVTN_b-propeller_repeat"/>
</dbReference>
<dbReference type="InterPro" id="IPR048433">
    <property type="entry name" value="YNCE-like_beta-prop"/>
</dbReference>
<reference evidence="4" key="1">
    <citation type="submission" date="2020-12" db="EMBL/GenBank/DDBJ databases">
        <title>Methylobrevis albus sp. nov., isolated from fresh water lack sediment.</title>
        <authorList>
            <person name="Zou Q."/>
        </authorList>
    </citation>
    <scope>NUCLEOTIDE SEQUENCE</scope>
    <source>
        <strain evidence="4">L22</strain>
    </source>
</reference>
<evidence type="ECO:0000313" key="4">
    <source>
        <dbReference type="EMBL" id="MBH0237886.1"/>
    </source>
</evidence>
<dbReference type="Proteomes" id="UP000631694">
    <property type="component" value="Unassembled WGS sequence"/>
</dbReference>
<dbReference type="RefSeq" id="WP_197310950.1">
    <property type="nucleotide sequence ID" value="NZ_JADZLT010000049.1"/>
</dbReference>